<dbReference type="Proteomes" id="UP001144347">
    <property type="component" value="Unassembled WGS sequence"/>
</dbReference>
<proteinExistence type="predicted"/>
<protein>
    <recommendedName>
        <fullName evidence="4">Transporter</fullName>
    </recommendedName>
</protein>
<gene>
    <name evidence="2" type="ORF">O0955_03970</name>
</gene>
<dbReference type="RefSeq" id="WP_269426222.1">
    <property type="nucleotide sequence ID" value="NZ_JAPWGM010000001.1"/>
</dbReference>
<evidence type="ECO:0000313" key="3">
    <source>
        <dbReference type="Proteomes" id="UP001144347"/>
    </source>
</evidence>
<name>A0ABT4L5G6_9SPHI</name>
<sequence>MMKKLCVMALIITGAFTTAFSQELYVFTEPASNMPSKSIGVRITNEGMFNNPGFVSRTIPEVMIGFNKNLMMHAQAFLSDMDGNYRLEGGSLYAKYRFISLDEAQSHFRASAFGRISTSKRPTYTKDINLEGDNSGLQGGLIFTQLLHKLALSATLGYAHAFQNNERQVVGMPQPKNMLSYSLSSGYLVLPVVYKDYKQPNFNVYLELLGKTDPQSGKSYLDLAPAVQMILNSTTRIDLGYRFQAAGNLEGRYTKNMYMIRAEFNFFNVLK</sequence>
<feature type="signal peptide" evidence="1">
    <location>
        <begin position="1"/>
        <end position="21"/>
    </location>
</feature>
<feature type="chain" id="PRO_5045917459" description="Transporter" evidence="1">
    <location>
        <begin position="22"/>
        <end position="271"/>
    </location>
</feature>
<evidence type="ECO:0000313" key="2">
    <source>
        <dbReference type="EMBL" id="MCZ4243151.1"/>
    </source>
</evidence>
<comment type="caution">
    <text evidence="2">The sequence shown here is derived from an EMBL/GenBank/DDBJ whole genome shotgun (WGS) entry which is preliminary data.</text>
</comment>
<evidence type="ECO:0008006" key="4">
    <source>
        <dbReference type="Google" id="ProtNLM"/>
    </source>
</evidence>
<keyword evidence="3" id="KW-1185">Reference proteome</keyword>
<organism evidence="2 3">
    <name type="scientific">Pedobacter punctiformis</name>
    <dbReference type="NCBI Taxonomy" id="3004097"/>
    <lineage>
        <taxon>Bacteria</taxon>
        <taxon>Pseudomonadati</taxon>
        <taxon>Bacteroidota</taxon>
        <taxon>Sphingobacteriia</taxon>
        <taxon>Sphingobacteriales</taxon>
        <taxon>Sphingobacteriaceae</taxon>
        <taxon>Pedobacter</taxon>
    </lineage>
</organism>
<accession>A0ABT4L5G6</accession>
<dbReference type="EMBL" id="JAPWGM010000001">
    <property type="protein sequence ID" value="MCZ4243151.1"/>
    <property type="molecule type" value="Genomic_DNA"/>
</dbReference>
<keyword evidence="1" id="KW-0732">Signal</keyword>
<evidence type="ECO:0000256" key="1">
    <source>
        <dbReference type="SAM" id="SignalP"/>
    </source>
</evidence>
<reference evidence="2" key="1">
    <citation type="submission" date="2022-12" db="EMBL/GenBank/DDBJ databases">
        <title>Genome sequence of HCMS5-2.</title>
        <authorList>
            <person name="Woo H."/>
        </authorList>
    </citation>
    <scope>NUCLEOTIDE SEQUENCE</scope>
    <source>
        <strain evidence="2">HCMS5-2</strain>
    </source>
</reference>